<dbReference type="GO" id="GO:0008821">
    <property type="term" value="F:crossover junction DNA endonuclease activity"/>
    <property type="evidence" value="ECO:0007669"/>
    <property type="project" value="TreeGrafter"/>
</dbReference>
<keyword evidence="9" id="KW-1185">Reference proteome</keyword>
<comment type="caution">
    <text evidence="8">The sequence shown here is derived from an EMBL/GenBank/DDBJ whole genome shotgun (WGS) entry which is preliminary data.</text>
</comment>
<evidence type="ECO:0000256" key="2">
    <source>
        <dbReference type="ARBA" id="ARBA00022741"/>
    </source>
</evidence>
<dbReference type="PANTHER" id="PTHR46239:SF1">
    <property type="entry name" value="DNA REPAIR PROTEIN RAD51 HOMOLOG 3"/>
    <property type="match status" value="1"/>
</dbReference>
<gene>
    <name evidence="8" type="ORF">NQ314_011548</name>
</gene>
<protein>
    <recommendedName>
        <fullName evidence="7">Rad51-like C-terminal domain-containing protein</fullName>
    </recommendedName>
</protein>
<keyword evidence="3" id="KW-0227">DNA damage</keyword>
<dbReference type="GO" id="GO:0000707">
    <property type="term" value="P:meiotic DNA recombinase assembly"/>
    <property type="evidence" value="ECO:0007669"/>
    <property type="project" value="TreeGrafter"/>
</dbReference>
<dbReference type="GO" id="GO:0005657">
    <property type="term" value="C:replication fork"/>
    <property type="evidence" value="ECO:0007669"/>
    <property type="project" value="TreeGrafter"/>
</dbReference>
<dbReference type="InterPro" id="IPR052093">
    <property type="entry name" value="HR_Repair_Mediator"/>
</dbReference>
<keyword evidence="4" id="KW-0067">ATP-binding</keyword>
<dbReference type="Gene3D" id="3.40.50.300">
    <property type="entry name" value="P-loop containing nucleotide triphosphate hydrolases"/>
    <property type="match status" value="1"/>
</dbReference>
<dbReference type="Proteomes" id="UP001162156">
    <property type="component" value="Unassembled WGS sequence"/>
</dbReference>
<dbReference type="GO" id="GO:0033065">
    <property type="term" value="C:Rad51C-XRCC3 complex"/>
    <property type="evidence" value="ECO:0007669"/>
    <property type="project" value="TreeGrafter"/>
</dbReference>
<evidence type="ECO:0000256" key="3">
    <source>
        <dbReference type="ARBA" id="ARBA00022763"/>
    </source>
</evidence>
<dbReference type="InterPro" id="IPR013632">
    <property type="entry name" value="Rad51_C"/>
</dbReference>
<dbReference type="GO" id="GO:0007131">
    <property type="term" value="P:reciprocal meiotic recombination"/>
    <property type="evidence" value="ECO:0007669"/>
    <property type="project" value="TreeGrafter"/>
</dbReference>
<dbReference type="EMBL" id="JANEYF010003210">
    <property type="protein sequence ID" value="KAJ8938268.1"/>
    <property type="molecule type" value="Genomic_DNA"/>
</dbReference>
<evidence type="ECO:0000256" key="5">
    <source>
        <dbReference type="ARBA" id="ARBA00023204"/>
    </source>
</evidence>
<dbReference type="Pfam" id="PF08423">
    <property type="entry name" value="Rad51"/>
    <property type="match status" value="1"/>
</dbReference>
<reference evidence="8" key="1">
    <citation type="journal article" date="2023" name="Insect Mol. Biol.">
        <title>Genome sequencing provides insights into the evolution of gene families encoding plant cell wall-degrading enzymes in longhorned beetles.</title>
        <authorList>
            <person name="Shin N.R."/>
            <person name="Okamura Y."/>
            <person name="Kirsch R."/>
            <person name="Pauchet Y."/>
        </authorList>
    </citation>
    <scope>NUCLEOTIDE SEQUENCE</scope>
    <source>
        <strain evidence="8">RBIC_L_NR</strain>
    </source>
</reference>
<accession>A0AAV8XIE6</accession>
<feature type="domain" description="Rad51-like C-terminal" evidence="7">
    <location>
        <begin position="164"/>
        <end position="292"/>
    </location>
</feature>
<name>A0AAV8XIE6_9CUCU</name>
<dbReference type="AlphaFoldDB" id="A0AAV8XIE6"/>
<sequence length="303" mass="34700">MEQNLSSLNLPKNIIAHLKTLGYNYVSDLEPNVLPGKLELQSLSKSQKRAETKTAFDLYQAELLNGCILSYNEKLDCILQNVIIPKALTEFAGMSGSGKTQVWYKILILKDDLKKLNTNFITAFSYVYLSSYQNVLSSILELTKKFIEQYNSLKAKLNFLPSEFNEEFVLKHIHYIKINDGLELISCIECLESYLSGKNIRLIVIDSISYPMRLLDVKERTTMISKLFRDLQNLASEYNFSIVVTNDLTTRVNKGESYATPSFGDSFYHLVTNRILLSKVNNSFHGKIVKSILHNQKETDFYL</sequence>
<keyword evidence="6" id="KW-0539">Nucleus</keyword>
<keyword evidence="5" id="KW-0234">DNA repair</keyword>
<evidence type="ECO:0000313" key="8">
    <source>
        <dbReference type="EMBL" id="KAJ8938268.1"/>
    </source>
</evidence>
<organism evidence="8 9">
    <name type="scientific">Rhamnusium bicolor</name>
    <dbReference type="NCBI Taxonomy" id="1586634"/>
    <lineage>
        <taxon>Eukaryota</taxon>
        <taxon>Metazoa</taxon>
        <taxon>Ecdysozoa</taxon>
        <taxon>Arthropoda</taxon>
        <taxon>Hexapoda</taxon>
        <taxon>Insecta</taxon>
        <taxon>Pterygota</taxon>
        <taxon>Neoptera</taxon>
        <taxon>Endopterygota</taxon>
        <taxon>Coleoptera</taxon>
        <taxon>Polyphaga</taxon>
        <taxon>Cucujiformia</taxon>
        <taxon>Chrysomeloidea</taxon>
        <taxon>Cerambycidae</taxon>
        <taxon>Lepturinae</taxon>
        <taxon>Rhagiini</taxon>
        <taxon>Rhamnusium</taxon>
    </lineage>
</organism>
<evidence type="ECO:0000256" key="6">
    <source>
        <dbReference type="ARBA" id="ARBA00023242"/>
    </source>
</evidence>
<dbReference type="InterPro" id="IPR027417">
    <property type="entry name" value="P-loop_NTPase"/>
</dbReference>
<dbReference type="SUPFAM" id="SSF52540">
    <property type="entry name" value="P-loop containing nucleoside triphosphate hydrolases"/>
    <property type="match status" value="1"/>
</dbReference>
<evidence type="ECO:0000259" key="7">
    <source>
        <dbReference type="Pfam" id="PF08423"/>
    </source>
</evidence>
<dbReference type="PANTHER" id="PTHR46239">
    <property type="entry name" value="DNA REPAIR PROTEIN RAD51 HOMOLOG 3 RAD51C"/>
    <property type="match status" value="1"/>
</dbReference>
<proteinExistence type="predicted"/>
<evidence type="ECO:0000256" key="4">
    <source>
        <dbReference type="ARBA" id="ARBA00022840"/>
    </source>
</evidence>
<evidence type="ECO:0000256" key="1">
    <source>
        <dbReference type="ARBA" id="ARBA00004123"/>
    </source>
</evidence>
<dbReference type="GO" id="GO:0033063">
    <property type="term" value="C:Rad51B-Rad51C-Rad51D-XRCC2 complex"/>
    <property type="evidence" value="ECO:0007669"/>
    <property type="project" value="TreeGrafter"/>
</dbReference>
<evidence type="ECO:0000313" key="9">
    <source>
        <dbReference type="Proteomes" id="UP001162156"/>
    </source>
</evidence>
<dbReference type="GO" id="GO:0000400">
    <property type="term" value="F:four-way junction DNA binding"/>
    <property type="evidence" value="ECO:0007669"/>
    <property type="project" value="TreeGrafter"/>
</dbReference>
<comment type="subcellular location">
    <subcellularLocation>
        <location evidence="1">Nucleus</location>
    </subcellularLocation>
</comment>
<keyword evidence="2" id="KW-0547">Nucleotide-binding</keyword>
<dbReference type="GO" id="GO:0005524">
    <property type="term" value="F:ATP binding"/>
    <property type="evidence" value="ECO:0007669"/>
    <property type="project" value="UniProtKB-KW"/>
</dbReference>